<evidence type="ECO:0000313" key="3">
    <source>
        <dbReference type="EMBL" id="KAF2848525.1"/>
    </source>
</evidence>
<proteinExistence type="predicted"/>
<keyword evidence="2" id="KW-0732">Signal</keyword>
<feature type="signal peptide" evidence="2">
    <location>
        <begin position="1"/>
        <end position="16"/>
    </location>
</feature>
<sequence length="384" mass="39992">MYKIIAFTSLLALTSALPQRNRGGRQGGGRQGGGQTQQQQATAFQQAAQVPQGVSQAQDGSTILDDTVMVNNLPIRFKISAPADQFLTTSGVPGAAATSANGTMGANVLLHGDGGQSFFDFPNQNIQANTMGVVLLAPDENLFWGGGSGLDRTDGVAHAQAVSDFITTEMPKIVAMDASAVVFTGVSGGSLLMSGFFIPAQMQNFPNSAVELNCGAMPPQVQFADAATVMTQTKIHYQSTTGELALLQDAIPQAIVAYEQLAADAGLSAAQVNQLQTVDNSPNGGHCEFDGKDFVSGVQTMLTSYSNVMQGGDGTVAGLGAPSNGVVTTGVVGNENLQFVAGRKRNAASKSMLQMRWAQAEVVEDTDFQLLECDRASCGDEPRA</sequence>
<feature type="compositionally biased region" description="Gly residues" evidence="1">
    <location>
        <begin position="24"/>
        <end position="35"/>
    </location>
</feature>
<dbReference type="AlphaFoldDB" id="A0A6A7B282"/>
<evidence type="ECO:0000256" key="2">
    <source>
        <dbReference type="SAM" id="SignalP"/>
    </source>
</evidence>
<evidence type="ECO:0008006" key="5">
    <source>
        <dbReference type="Google" id="ProtNLM"/>
    </source>
</evidence>
<dbReference type="Proteomes" id="UP000799423">
    <property type="component" value="Unassembled WGS sequence"/>
</dbReference>
<evidence type="ECO:0000313" key="4">
    <source>
        <dbReference type="Proteomes" id="UP000799423"/>
    </source>
</evidence>
<evidence type="ECO:0000256" key="1">
    <source>
        <dbReference type="SAM" id="MobiDB-lite"/>
    </source>
</evidence>
<feature type="region of interest" description="Disordered" evidence="1">
    <location>
        <begin position="18"/>
        <end position="39"/>
    </location>
</feature>
<reference evidence="3" key="1">
    <citation type="submission" date="2020-01" db="EMBL/GenBank/DDBJ databases">
        <authorList>
            <consortium name="DOE Joint Genome Institute"/>
            <person name="Haridas S."/>
            <person name="Albert R."/>
            <person name="Binder M."/>
            <person name="Bloem J."/>
            <person name="Labutti K."/>
            <person name="Salamov A."/>
            <person name="Andreopoulos B."/>
            <person name="Baker S.E."/>
            <person name="Barry K."/>
            <person name="Bills G."/>
            <person name="Bluhm B.H."/>
            <person name="Cannon C."/>
            <person name="Castanera R."/>
            <person name="Culley D.E."/>
            <person name="Daum C."/>
            <person name="Ezra D."/>
            <person name="Gonzalez J.B."/>
            <person name="Henrissat B."/>
            <person name="Kuo A."/>
            <person name="Liang C."/>
            <person name="Lipzen A."/>
            <person name="Lutzoni F."/>
            <person name="Magnuson J."/>
            <person name="Mondo S."/>
            <person name="Nolan M."/>
            <person name="Ohm R."/>
            <person name="Pangilinan J."/>
            <person name="Park H.-J."/>
            <person name="Ramirez L."/>
            <person name="Alfaro M."/>
            <person name="Sun H."/>
            <person name="Tritt A."/>
            <person name="Yoshinaga Y."/>
            <person name="Zwiers L.-H."/>
            <person name="Turgeon B.G."/>
            <person name="Goodwin S.B."/>
            <person name="Spatafora J.W."/>
            <person name="Crous P.W."/>
            <person name="Grigoriev I.V."/>
        </authorList>
    </citation>
    <scope>NUCLEOTIDE SEQUENCE</scope>
    <source>
        <strain evidence="3">IPT5</strain>
    </source>
</reference>
<feature type="chain" id="PRO_5025590032" description="Alpha/beta-hydrolase" evidence="2">
    <location>
        <begin position="17"/>
        <end position="384"/>
    </location>
</feature>
<dbReference type="OrthoDB" id="4540290at2759"/>
<dbReference type="EMBL" id="MU006317">
    <property type="protein sequence ID" value="KAF2848525.1"/>
    <property type="molecule type" value="Genomic_DNA"/>
</dbReference>
<protein>
    <recommendedName>
        <fullName evidence="5">Alpha/beta-hydrolase</fullName>
    </recommendedName>
</protein>
<organism evidence="3 4">
    <name type="scientific">Plenodomus tracheiphilus IPT5</name>
    <dbReference type="NCBI Taxonomy" id="1408161"/>
    <lineage>
        <taxon>Eukaryota</taxon>
        <taxon>Fungi</taxon>
        <taxon>Dikarya</taxon>
        <taxon>Ascomycota</taxon>
        <taxon>Pezizomycotina</taxon>
        <taxon>Dothideomycetes</taxon>
        <taxon>Pleosporomycetidae</taxon>
        <taxon>Pleosporales</taxon>
        <taxon>Pleosporineae</taxon>
        <taxon>Leptosphaeriaceae</taxon>
        <taxon>Plenodomus</taxon>
    </lineage>
</organism>
<name>A0A6A7B282_9PLEO</name>
<gene>
    <name evidence="3" type="ORF">T440DRAFT_167282</name>
</gene>
<accession>A0A6A7B282</accession>
<keyword evidence="4" id="KW-1185">Reference proteome</keyword>